<evidence type="ECO:0000313" key="1">
    <source>
        <dbReference type="EMBL" id="EYB89293.1"/>
    </source>
</evidence>
<reference evidence="2" key="1">
    <citation type="journal article" date="2015" name="Nat. Genet.">
        <title>The genome and transcriptome of the zoonotic hookworm Ancylostoma ceylanicum identify infection-specific gene families.</title>
        <authorList>
            <person name="Schwarz E.M."/>
            <person name="Hu Y."/>
            <person name="Antoshechkin I."/>
            <person name="Miller M.M."/>
            <person name="Sternberg P.W."/>
            <person name="Aroian R.V."/>
        </authorList>
    </citation>
    <scope>NUCLEOTIDE SEQUENCE</scope>
    <source>
        <strain evidence="2">HY135</strain>
    </source>
</reference>
<proteinExistence type="predicted"/>
<keyword evidence="2" id="KW-1185">Reference proteome</keyword>
<accession>A0A016SF11</accession>
<gene>
    <name evidence="1" type="primary">Acey_s0233.g3082</name>
    <name evidence="1" type="ORF">Y032_0233g3082</name>
</gene>
<dbReference type="AlphaFoldDB" id="A0A016SF11"/>
<dbReference type="STRING" id="53326.A0A016SF11"/>
<dbReference type="Proteomes" id="UP000024635">
    <property type="component" value="Unassembled WGS sequence"/>
</dbReference>
<sequence length="94" mass="10353">MSTSTIAKRSITRSLNALKEACQGIEDQHLLADNHELEPDWGPSYSVEQKQQSLLAAQNVLETALESVSQRWKQTISDAGKLTNPEKAGALMDE</sequence>
<name>A0A016SF11_9BILA</name>
<dbReference type="EMBL" id="JARK01001569">
    <property type="protein sequence ID" value="EYB89293.1"/>
    <property type="molecule type" value="Genomic_DNA"/>
</dbReference>
<evidence type="ECO:0000313" key="2">
    <source>
        <dbReference type="Proteomes" id="UP000024635"/>
    </source>
</evidence>
<comment type="caution">
    <text evidence="1">The sequence shown here is derived from an EMBL/GenBank/DDBJ whole genome shotgun (WGS) entry which is preliminary data.</text>
</comment>
<protein>
    <submittedName>
        <fullName evidence="1">Uncharacterized protein</fullName>
    </submittedName>
</protein>
<organism evidence="1 2">
    <name type="scientific">Ancylostoma ceylanicum</name>
    <dbReference type="NCBI Taxonomy" id="53326"/>
    <lineage>
        <taxon>Eukaryota</taxon>
        <taxon>Metazoa</taxon>
        <taxon>Ecdysozoa</taxon>
        <taxon>Nematoda</taxon>
        <taxon>Chromadorea</taxon>
        <taxon>Rhabditida</taxon>
        <taxon>Rhabditina</taxon>
        <taxon>Rhabditomorpha</taxon>
        <taxon>Strongyloidea</taxon>
        <taxon>Ancylostomatidae</taxon>
        <taxon>Ancylostomatinae</taxon>
        <taxon>Ancylostoma</taxon>
    </lineage>
</organism>